<proteinExistence type="predicted"/>
<gene>
    <name evidence="1" type="ORF">H5410_057941</name>
</gene>
<reference evidence="1 2" key="1">
    <citation type="submission" date="2020-09" db="EMBL/GenBank/DDBJ databases">
        <title>De no assembly of potato wild relative species, Solanum commersonii.</title>
        <authorList>
            <person name="Cho K."/>
        </authorList>
    </citation>
    <scope>NUCLEOTIDE SEQUENCE [LARGE SCALE GENOMIC DNA]</scope>
    <source>
        <strain evidence="1">LZ3.2</strain>
        <tissue evidence="1">Leaf</tissue>
    </source>
</reference>
<accession>A0A9J5WRF4</accession>
<comment type="caution">
    <text evidence="1">The sequence shown here is derived from an EMBL/GenBank/DDBJ whole genome shotgun (WGS) entry which is preliminary data.</text>
</comment>
<organism evidence="1 2">
    <name type="scientific">Solanum commersonii</name>
    <name type="common">Commerson's wild potato</name>
    <name type="synonym">Commerson's nightshade</name>
    <dbReference type="NCBI Taxonomy" id="4109"/>
    <lineage>
        <taxon>Eukaryota</taxon>
        <taxon>Viridiplantae</taxon>
        <taxon>Streptophyta</taxon>
        <taxon>Embryophyta</taxon>
        <taxon>Tracheophyta</taxon>
        <taxon>Spermatophyta</taxon>
        <taxon>Magnoliopsida</taxon>
        <taxon>eudicotyledons</taxon>
        <taxon>Gunneridae</taxon>
        <taxon>Pentapetalae</taxon>
        <taxon>asterids</taxon>
        <taxon>lamiids</taxon>
        <taxon>Solanales</taxon>
        <taxon>Solanaceae</taxon>
        <taxon>Solanoideae</taxon>
        <taxon>Solaneae</taxon>
        <taxon>Solanum</taxon>
    </lineage>
</organism>
<protein>
    <submittedName>
        <fullName evidence="1">Uncharacterized protein</fullName>
    </submittedName>
</protein>
<evidence type="ECO:0000313" key="2">
    <source>
        <dbReference type="Proteomes" id="UP000824120"/>
    </source>
</evidence>
<evidence type="ECO:0000313" key="1">
    <source>
        <dbReference type="EMBL" id="KAG5577807.1"/>
    </source>
</evidence>
<dbReference type="Proteomes" id="UP000824120">
    <property type="component" value="Chromosome 11"/>
</dbReference>
<dbReference type="EMBL" id="JACXVP010000011">
    <property type="protein sequence ID" value="KAG5577807.1"/>
    <property type="molecule type" value="Genomic_DNA"/>
</dbReference>
<keyword evidence="2" id="KW-1185">Reference proteome</keyword>
<sequence>MSNLQFDNCGLIQLAHSSVHGLMVDDDFQLDLALMVDDDFHLDSVQMVHWNVEDGWVQQKVKL</sequence>
<name>A0A9J5WRF4_SOLCO</name>
<dbReference type="AlphaFoldDB" id="A0A9J5WRF4"/>